<feature type="region of interest" description="Disordered" evidence="1">
    <location>
        <begin position="424"/>
        <end position="466"/>
    </location>
</feature>
<dbReference type="OMA" id="DYWAVIF"/>
<dbReference type="AlphaFoldDB" id="G4YEU6"/>
<gene>
    <name evidence="2" type="ORF">PHYSODRAFT_293273</name>
</gene>
<feature type="compositionally biased region" description="Low complexity" evidence="1">
    <location>
        <begin position="316"/>
        <end position="328"/>
    </location>
</feature>
<feature type="compositionally biased region" description="Polar residues" evidence="1">
    <location>
        <begin position="437"/>
        <end position="455"/>
    </location>
</feature>
<sequence>MDAYVSRRLDLPAPPTFLSCTTTGLKRAALLAFHQEHVEASVIADVPATVGLGRNIPRQSILRELVAGNAGNEPGKLRMKRFIKAAQRILFDGEHTLRVIFMSRRAAMEWDGQEFRLRGCLLRFNLLGVQVPGVRPPPELARHYALRVLGTEGLNPMILVQIFGDIAQEAILDVRHPGMDGLRQMDNDYWAVIFASMSCPAALQGVTSISAENGSLLLRHFQRMQSPPCRRSLSPYHLQHRCKVLDARLLSTRVPRQRRYVGAMQDPPPALPDCTDLVTLEDLLSRIVLDPAIALPTDRSTPVLQVVPVPVVQDAPAPVASASSSDATGMTVVRRRRGAPAHRSAQSQADTTGGGQDSVPEASATSAGQTIGAALRRTPPQGMEDATARASGKRTPAASTAKPKPTAAALRYQQTLAAYAELAGDSDDEDESDDRPTSAQSAQVVTADANESQDVTTEEPMPATRSSLLQSPAAGLAQTDHLVFRNSAIEGTLLAFSVAG</sequence>
<dbReference type="EMBL" id="JH159151">
    <property type="protein sequence ID" value="EGZ27310.1"/>
    <property type="molecule type" value="Genomic_DNA"/>
</dbReference>
<accession>G4YEU6</accession>
<feature type="region of interest" description="Disordered" evidence="1">
    <location>
        <begin position="316"/>
        <end position="407"/>
    </location>
</feature>
<dbReference type="Proteomes" id="UP000002640">
    <property type="component" value="Unassembled WGS sequence"/>
</dbReference>
<dbReference type="GeneID" id="20640964"/>
<dbReference type="InParanoid" id="G4YEU6"/>
<keyword evidence="3" id="KW-1185">Reference proteome</keyword>
<evidence type="ECO:0000256" key="1">
    <source>
        <dbReference type="SAM" id="MobiDB-lite"/>
    </source>
</evidence>
<feature type="compositionally biased region" description="Low complexity" evidence="1">
    <location>
        <begin position="393"/>
        <end position="407"/>
    </location>
</feature>
<dbReference type="RefSeq" id="XP_009514585.1">
    <property type="nucleotide sequence ID" value="XM_009516290.1"/>
</dbReference>
<protein>
    <submittedName>
        <fullName evidence="2">Uncharacterized protein</fullName>
    </submittedName>
</protein>
<evidence type="ECO:0000313" key="2">
    <source>
        <dbReference type="EMBL" id="EGZ27310.1"/>
    </source>
</evidence>
<reference evidence="2 3" key="1">
    <citation type="journal article" date="2006" name="Science">
        <title>Phytophthora genome sequences uncover evolutionary origins and mechanisms of pathogenesis.</title>
        <authorList>
            <person name="Tyler B.M."/>
            <person name="Tripathy S."/>
            <person name="Zhang X."/>
            <person name="Dehal P."/>
            <person name="Jiang R.H."/>
            <person name="Aerts A."/>
            <person name="Arredondo F.D."/>
            <person name="Baxter L."/>
            <person name="Bensasson D."/>
            <person name="Beynon J.L."/>
            <person name="Chapman J."/>
            <person name="Damasceno C.M."/>
            <person name="Dorrance A.E."/>
            <person name="Dou D."/>
            <person name="Dickerman A.W."/>
            <person name="Dubchak I.L."/>
            <person name="Garbelotto M."/>
            <person name="Gijzen M."/>
            <person name="Gordon S.G."/>
            <person name="Govers F."/>
            <person name="Grunwald N.J."/>
            <person name="Huang W."/>
            <person name="Ivors K.L."/>
            <person name="Jones R.W."/>
            <person name="Kamoun S."/>
            <person name="Krampis K."/>
            <person name="Lamour K.H."/>
            <person name="Lee M.K."/>
            <person name="McDonald W.H."/>
            <person name="Medina M."/>
            <person name="Meijer H.J."/>
            <person name="Nordberg E.K."/>
            <person name="Maclean D.J."/>
            <person name="Ospina-Giraldo M.D."/>
            <person name="Morris P.F."/>
            <person name="Phuntumart V."/>
            <person name="Putnam N.H."/>
            <person name="Rash S."/>
            <person name="Rose J.K."/>
            <person name="Sakihama Y."/>
            <person name="Salamov A.A."/>
            <person name="Savidor A."/>
            <person name="Scheuring C.F."/>
            <person name="Smith B.M."/>
            <person name="Sobral B.W."/>
            <person name="Terry A."/>
            <person name="Torto-Alalibo T.A."/>
            <person name="Win J."/>
            <person name="Xu Z."/>
            <person name="Zhang H."/>
            <person name="Grigoriev I.V."/>
            <person name="Rokhsar D.S."/>
            <person name="Boore J.L."/>
        </authorList>
    </citation>
    <scope>NUCLEOTIDE SEQUENCE [LARGE SCALE GENOMIC DNA]</scope>
    <source>
        <strain evidence="2 3">P6497</strain>
    </source>
</reference>
<feature type="compositionally biased region" description="Acidic residues" evidence="1">
    <location>
        <begin position="424"/>
        <end position="433"/>
    </location>
</feature>
<evidence type="ECO:0000313" key="3">
    <source>
        <dbReference type="Proteomes" id="UP000002640"/>
    </source>
</evidence>
<name>G4YEU6_PHYSP</name>
<dbReference type="KEGG" id="psoj:PHYSODRAFT_293273"/>
<proteinExistence type="predicted"/>
<organism evidence="2 3">
    <name type="scientific">Phytophthora sojae (strain P6497)</name>
    <name type="common">Soybean stem and root rot agent</name>
    <name type="synonym">Phytophthora megasperma f. sp. glycines</name>
    <dbReference type="NCBI Taxonomy" id="1094619"/>
    <lineage>
        <taxon>Eukaryota</taxon>
        <taxon>Sar</taxon>
        <taxon>Stramenopiles</taxon>
        <taxon>Oomycota</taxon>
        <taxon>Peronosporomycetes</taxon>
        <taxon>Peronosporales</taxon>
        <taxon>Peronosporaceae</taxon>
        <taxon>Phytophthora</taxon>
    </lineage>
</organism>